<evidence type="ECO:0000256" key="1">
    <source>
        <dbReference type="ARBA" id="ARBA00022714"/>
    </source>
</evidence>
<dbReference type="PANTHER" id="PTHR40562">
    <property type="match status" value="1"/>
</dbReference>
<evidence type="ECO:0000256" key="2">
    <source>
        <dbReference type="ARBA" id="ARBA00022723"/>
    </source>
</evidence>
<dbReference type="Proteomes" id="UP000000560">
    <property type="component" value="Chromosome II"/>
</dbReference>
<dbReference type="GO" id="GO:0008942">
    <property type="term" value="F:nitrite reductase [NAD(P)H] activity"/>
    <property type="evidence" value="ECO:0007669"/>
    <property type="project" value="InterPro"/>
</dbReference>
<dbReference type="GO" id="GO:0046872">
    <property type="term" value="F:metal ion binding"/>
    <property type="evidence" value="ECO:0007669"/>
    <property type="project" value="UniProtKB-KW"/>
</dbReference>
<dbReference type="STRING" id="227321.C8V5Y7"/>
<dbReference type="HOGENOM" id="CLU_963206_0_0_1"/>
<dbReference type="KEGG" id="ani:ANIA_10493"/>
<dbReference type="InParanoid" id="C8V5Y7"/>
<keyword evidence="3" id="KW-0408">Iron</keyword>
<dbReference type="SUPFAM" id="SSF50022">
    <property type="entry name" value="ISP domain"/>
    <property type="match status" value="1"/>
</dbReference>
<evidence type="ECO:0000256" key="3">
    <source>
        <dbReference type="ARBA" id="ARBA00023004"/>
    </source>
</evidence>
<dbReference type="PANTHER" id="PTHR40562:SF1">
    <property type="entry name" value="NITRITE REDUCTASE (NADH) SMALL SUBUNIT"/>
    <property type="match status" value="1"/>
</dbReference>
<gene>
    <name evidence="6" type="ORF">ANIA_10493</name>
</gene>
<keyword evidence="1" id="KW-0001">2Fe-2S</keyword>
<dbReference type="OrthoDB" id="429143at2759"/>
<dbReference type="PROSITE" id="PS51296">
    <property type="entry name" value="RIESKE"/>
    <property type="match status" value="1"/>
</dbReference>
<dbReference type="GeneID" id="74896436"/>
<dbReference type="GO" id="GO:0051537">
    <property type="term" value="F:2 iron, 2 sulfur cluster binding"/>
    <property type="evidence" value="ECO:0007669"/>
    <property type="project" value="UniProtKB-KW"/>
</dbReference>
<dbReference type="InterPro" id="IPR036922">
    <property type="entry name" value="Rieske_2Fe-2S_sf"/>
</dbReference>
<dbReference type="RefSeq" id="XP_050467396.1">
    <property type="nucleotide sequence ID" value="XM_050611361.1"/>
</dbReference>
<evidence type="ECO:0000256" key="4">
    <source>
        <dbReference type="ARBA" id="ARBA00023014"/>
    </source>
</evidence>
<evidence type="ECO:0000313" key="6">
    <source>
        <dbReference type="EMBL" id="CBF75000.1"/>
    </source>
</evidence>
<keyword evidence="7" id="KW-1185">Reference proteome</keyword>
<reference evidence="7" key="1">
    <citation type="journal article" date="2005" name="Nature">
        <title>Sequencing of Aspergillus nidulans and comparative analysis with A. fumigatus and A. oryzae.</title>
        <authorList>
            <person name="Galagan J.E."/>
            <person name="Calvo S.E."/>
            <person name="Cuomo C."/>
            <person name="Ma L.J."/>
            <person name="Wortman J.R."/>
            <person name="Batzoglou S."/>
            <person name="Lee S.I."/>
            <person name="Basturkmen M."/>
            <person name="Spevak C.C."/>
            <person name="Clutterbuck J."/>
            <person name="Kapitonov V."/>
            <person name="Jurka J."/>
            <person name="Scazzocchio C."/>
            <person name="Farman M."/>
            <person name="Butler J."/>
            <person name="Purcell S."/>
            <person name="Harris S."/>
            <person name="Braus G.H."/>
            <person name="Draht O."/>
            <person name="Busch S."/>
            <person name="D'Enfert C."/>
            <person name="Bouchier C."/>
            <person name="Goldman G.H."/>
            <person name="Bell-Pedersen D."/>
            <person name="Griffiths-Jones S."/>
            <person name="Doonan J.H."/>
            <person name="Yu J."/>
            <person name="Vienken K."/>
            <person name="Pain A."/>
            <person name="Freitag M."/>
            <person name="Selker E.U."/>
            <person name="Archer D.B."/>
            <person name="Penalva M.A."/>
            <person name="Oakley B.R."/>
            <person name="Momany M."/>
            <person name="Tanaka T."/>
            <person name="Kumagai T."/>
            <person name="Asai K."/>
            <person name="Machida M."/>
            <person name="Nierman W.C."/>
            <person name="Denning D.W."/>
            <person name="Caddick M."/>
            <person name="Hynes M."/>
            <person name="Paoletti M."/>
            <person name="Fischer R."/>
            <person name="Miller B."/>
            <person name="Dyer P."/>
            <person name="Sachs M.S."/>
            <person name="Osmani S.A."/>
            <person name="Birren B.W."/>
        </authorList>
    </citation>
    <scope>NUCLEOTIDE SEQUENCE [LARGE SCALE GENOMIC DNA]</scope>
    <source>
        <strain evidence="7">FGSC A4 / ATCC 38163 / CBS 112.46 / NRRL 194 / M139</strain>
    </source>
</reference>
<dbReference type="InterPro" id="IPR017881">
    <property type="entry name" value="NirD"/>
</dbReference>
<keyword evidence="2" id="KW-0479">Metal-binding</keyword>
<proteinExistence type="predicted"/>
<dbReference type="eggNOG" id="ENOG502QV7F">
    <property type="taxonomic scope" value="Eukaryota"/>
</dbReference>
<keyword evidence="4" id="KW-0411">Iron-sulfur</keyword>
<organism evidence="6 7">
    <name type="scientific">Emericella nidulans (strain FGSC A4 / ATCC 38163 / CBS 112.46 / NRRL 194 / M139)</name>
    <name type="common">Aspergillus nidulans</name>
    <dbReference type="NCBI Taxonomy" id="227321"/>
    <lineage>
        <taxon>Eukaryota</taxon>
        <taxon>Fungi</taxon>
        <taxon>Dikarya</taxon>
        <taxon>Ascomycota</taxon>
        <taxon>Pezizomycotina</taxon>
        <taxon>Eurotiomycetes</taxon>
        <taxon>Eurotiomycetidae</taxon>
        <taxon>Eurotiales</taxon>
        <taxon>Aspergillaceae</taxon>
        <taxon>Aspergillus</taxon>
        <taxon>Aspergillus subgen. Nidulantes</taxon>
    </lineage>
</organism>
<dbReference type="InterPro" id="IPR017941">
    <property type="entry name" value="Rieske_2Fe-2S"/>
</dbReference>
<evidence type="ECO:0000313" key="7">
    <source>
        <dbReference type="Proteomes" id="UP000000560"/>
    </source>
</evidence>
<dbReference type="EMBL" id="BN001302">
    <property type="protein sequence ID" value="CBF75000.1"/>
    <property type="molecule type" value="Genomic_DNA"/>
</dbReference>
<dbReference type="Gene3D" id="2.102.10.10">
    <property type="entry name" value="Rieske [2Fe-2S] iron-sulphur domain"/>
    <property type="match status" value="1"/>
</dbReference>
<dbReference type="VEuPathDB" id="FungiDB:AN10493"/>
<feature type="domain" description="Rieske" evidence="5">
    <location>
        <begin position="212"/>
        <end position="271"/>
    </location>
</feature>
<dbReference type="AlphaFoldDB" id="C8V5Y7"/>
<dbReference type="OMA" id="IDSTFDC"/>
<accession>C8V5Y7</accession>
<sequence>MKRIRLLPLACQQPLGPISPLRSGLGLVADGLRIKSTQATSCFLTGRLCRRSNQHSAAEIVYRCGDGVLSDILHREDCLIYDTAKPYKYIWLTGCNETDDYMVIGGCDHKVGQETAQRLEELTRWVRERFSAAGEVDYAWRGQVMEPVDYMAFIGKNQGKGRTLVADEIEGCENPWATLYHPRRTHSIRKSITGMFEHDLQVNAQYKRWVQSDIRGIADIVPGEGGVLHQHGKPVAVYRDQDGNQHKLSAICPHMKGVVCWNGAEKSWDCPVQSVRATEAANSIDQDIV</sequence>
<reference evidence="7" key="2">
    <citation type="journal article" date="2009" name="Fungal Genet. Biol.">
        <title>The 2008 update of the Aspergillus nidulans genome annotation: a community effort.</title>
        <authorList>
            <person name="Wortman J.R."/>
            <person name="Gilsenan J.M."/>
            <person name="Joardar V."/>
            <person name="Deegan J."/>
            <person name="Clutterbuck J."/>
            <person name="Andersen M.R."/>
            <person name="Archer D."/>
            <person name="Bencina M."/>
            <person name="Braus G."/>
            <person name="Coutinho P."/>
            <person name="von Dohren H."/>
            <person name="Doonan J."/>
            <person name="Driessen A.J."/>
            <person name="Durek P."/>
            <person name="Espeso E."/>
            <person name="Fekete E."/>
            <person name="Flipphi M."/>
            <person name="Estrada C.G."/>
            <person name="Geysens S."/>
            <person name="Goldman G."/>
            <person name="de Groot P.W."/>
            <person name="Hansen K."/>
            <person name="Harris S.D."/>
            <person name="Heinekamp T."/>
            <person name="Helmstaedt K."/>
            <person name="Henrissat B."/>
            <person name="Hofmann G."/>
            <person name="Homan T."/>
            <person name="Horio T."/>
            <person name="Horiuchi H."/>
            <person name="James S."/>
            <person name="Jones M."/>
            <person name="Karaffa L."/>
            <person name="Karanyi Z."/>
            <person name="Kato M."/>
            <person name="Keller N."/>
            <person name="Kelly D.E."/>
            <person name="Kiel J.A."/>
            <person name="Kim J.M."/>
            <person name="van der Klei I.J."/>
            <person name="Klis F.M."/>
            <person name="Kovalchuk A."/>
            <person name="Krasevec N."/>
            <person name="Kubicek C.P."/>
            <person name="Liu B."/>
            <person name="Maccabe A."/>
            <person name="Meyer V."/>
            <person name="Mirabito P."/>
            <person name="Miskei M."/>
            <person name="Mos M."/>
            <person name="Mullins J."/>
            <person name="Nelson D.R."/>
            <person name="Nielsen J."/>
            <person name="Oakley B.R."/>
            <person name="Osmani S.A."/>
            <person name="Pakula T."/>
            <person name="Paszewski A."/>
            <person name="Paulsen I."/>
            <person name="Pilsyk S."/>
            <person name="Pocsi I."/>
            <person name="Punt P.J."/>
            <person name="Ram A.F."/>
            <person name="Ren Q."/>
            <person name="Robellet X."/>
            <person name="Robson G."/>
            <person name="Seiboth B."/>
            <person name="van Solingen P."/>
            <person name="Specht T."/>
            <person name="Sun J."/>
            <person name="Taheri-Talesh N."/>
            <person name="Takeshita N."/>
            <person name="Ussery D."/>
            <person name="vanKuyk P.A."/>
            <person name="Visser H."/>
            <person name="van de Vondervoort P.J."/>
            <person name="de Vries R.P."/>
            <person name="Walton J."/>
            <person name="Xiang X."/>
            <person name="Xiong Y."/>
            <person name="Zeng A.P."/>
            <person name="Brandt B.W."/>
            <person name="Cornell M.J."/>
            <person name="van den Hondel C.A."/>
            <person name="Visser J."/>
            <person name="Oliver S.G."/>
            <person name="Turner G."/>
        </authorList>
    </citation>
    <scope>GENOME REANNOTATION</scope>
    <source>
        <strain evidence="7">FGSC A4 / ATCC 38163 / CBS 112.46 / NRRL 194 / M139</strain>
    </source>
</reference>
<evidence type="ECO:0000259" key="5">
    <source>
        <dbReference type="PROSITE" id="PS51296"/>
    </source>
</evidence>
<name>C8V5Y7_EMENI</name>
<protein>
    <recommendedName>
        <fullName evidence="5">Rieske domain-containing protein</fullName>
    </recommendedName>
</protein>